<name>A0A1Y2E4N7_9PEZI</name>
<gene>
    <name evidence="2" type="ORF">BCR38DRAFT_483953</name>
</gene>
<evidence type="ECO:0000313" key="3">
    <source>
        <dbReference type="Proteomes" id="UP000193689"/>
    </source>
</evidence>
<accession>A0A1Y2E4N7</accession>
<protein>
    <recommendedName>
        <fullName evidence="4">BZIP domain-containing protein</fullName>
    </recommendedName>
</protein>
<dbReference type="OrthoDB" id="5244831at2759"/>
<keyword evidence="3" id="KW-1185">Reference proteome</keyword>
<dbReference type="EMBL" id="MCFJ01000005">
    <property type="protein sequence ID" value="ORY66314.1"/>
    <property type="molecule type" value="Genomic_DNA"/>
</dbReference>
<dbReference type="AlphaFoldDB" id="A0A1Y2E4N7"/>
<comment type="caution">
    <text evidence="2">The sequence shown here is derived from an EMBL/GenBank/DDBJ whole genome shotgun (WGS) entry which is preliminary data.</text>
</comment>
<proteinExistence type="predicted"/>
<sequence>MAEQLSPDRIRLQNRESQRRFRQRHKQSRRMEISGFPEAWQRPVSPASTMMPNNEIAGNTTFVQKRGQRSAFAHNQLQTPSHEVQAWTPSEHNPAFMAAASEIHERSMPQGSPVHVHSFPQMPLMQMPLDSNHLGTGADTGAEGVQEYALSLLTAKESTASAANQLVEQNVAGTQPAMGNNEVLENENPIQSHRRLHRETSPVTMTRAEEMISNVESLYDFGVDLGIVTEDPRFLASLQRLKDWFTRLQQCVSEDSLLGQMSQERNSDTDW</sequence>
<dbReference type="Proteomes" id="UP000193689">
    <property type="component" value="Unassembled WGS sequence"/>
</dbReference>
<evidence type="ECO:0000313" key="2">
    <source>
        <dbReference type="EMBL" id="ORY66314.1"/>
    </source>
</evidence>
<organism evidence="2 3">
    <name type="scientific">Pseudomassariella vexata</name>
    <dbReference type="NCBI Taxonomy" id="1141098"/>
    <lineage>
        <taxon>Eukaryota</taxon>
        <taxon>Fungi</taxon>
        <taxon>Dikarya</taxon>
        <taxon>Ascomycota</taxon>
        <taxon>Pezizomycotina</taxon>
        <taxon>Sordariomycetes</taxon>
        <taxon>Xylariomycetidae</taxon>
        <taxon>Amphisphaeriales</taxon>
        <taxon>Pseudomassariaceae</taxon>
        <taxon>Pseudomassariella</taxon>
    </lineage>
</organism>
<feature type="compositionally biased region" description="Basic and acidic residues" evidence="1">
    <location>
        <begin position="1"/>
        <end position="19"/>
    </location>
</feature>
<dbReference type="GeneID" id="63779899"/>
<evidence type="ECO:0000256" key="1">
    <source>
        <dbReference type="SAM" id="MobiDB-lite"/>
    </source>
</evidence>
<feature type="region of interest" description="Disordered" evidence="1">
    <location>
        <begin position="1"/>
        <end position="30"/>
    </location>
</feature>
<reference evidence="2 3" key="1">
    <citation type="submission" date="2016-07" db="EMBL/GenBank/DDBJ databases">
        <title>Pervasive Adenine N6-methylation of Active Genes in Fungi.</title>
        <authorList>
            <consortium name="DOE Joint Genome Institute"/>
            <person name="Mondo S.J."/>
            <person name="Dannebaum R.O."/>
            <person name="Kuo R.C."/>
            <person name="Labutti K."/>
            <person name="Haridas S."/>
            <person name="Kuo A."/>
            <person name="Salamov A."/>
            <person name="Ahrendt S.R."/>
            <person name="Lipzen A."/>
            <person name="Sullivan W."/>
            <person name="Andreopoulos W.B."/>
            <person name="Clum A."/>
            <person name="Lindquist E."/>
            <person name="Daum C."/>
            <person name="Ramamoorthy G.K."/>
            <person name="Gryganskyi A."/>
            <person name="Culley D."/>
            <person name="Magnuson J.K."/>
            <person name="James T.Y."/>
            <person name="O'Malley M.A."/>
            <person name="Stajich J.E."/>
            <person name="Spatafora J.W."/>
            <person name="Visel A."/>
            <person name="Grigoriev I.V."/>
        </authorList>
    </citation>
    <scope>NUCLEOTIDE SEQUENCE [LARGE SCALE GENOMIC DNA]</scope>
    <source>
        <strain evidence="2 3">CBS 129021</strain>
    </source>
</reference>
<evidence type="ECO:0008006" key="4">
    <source>
        <dbReference type="Google" id="ProtNLM"/>
    </source>
</evidence>
<dbReference type="InParanoid" id="A0A1Y2E4N7"/>
<dbReference type="RefSeq" id="XP_040717278.1">
    <property type="nucleotide sequence ID" value="XM_040863687.1"/>
</dbReference>